<keyword evidence="6" id="KW-0326">Glycosidase</keyword>
<dbReference type="SUPFAM" id="SSF51445">
    <property type="entry name" value="(Trans)glycosidases"/>
    <property type="match status" value="1"/>
</dbReference>
<proteinExistence type="inferred from homology"/>
<gene>
    <name evidence="8" type="ORF">LCGC14_2451400</name>
</gene>
<dbReference type="PRINTS" id="PR00741">
    <property type="entry name" value="GLHYDRLASE29"/>
</dbReference>
<dbReference type="InterPro" id="IPR000933">
    <property type="entry name" value="Glyco_hydro_29"/>
</dbReference>
<dbReference type="InterPro" id="IPR057739">
    <property type="entry name" value="Glyco_hydro_29_N"/>
</dbReference>
<dbReference type="GO" id="GO:0016139">
    <property type="term" value="P:glycoside catabolic process"/>
    <property type="evidence" value="ECO:0007669"/>
    <property type="project" value="TreeGrafter"/>
</dbReference>
<dbReference type="Gene3D" id="3.20.20.80">
    <property type="entry name" value="Glycosidases"/>
    <property type="match status" value="1"/>
</dbReference>
<sequence length="436" mass="49412">KNTGAASGAATEQHRMIEIPEQYGGGSFQRTTHPDAQWFGDGRLGIFLHWGISSCAGDADLSWGMIANTSWDTGLDNRNKVTPAEYYALAEKFDPDRYEPQKWLQAAKDAGFTYAVLTTKHHDGYTLWPSEFGEMGTHKYLGGRDLRAPFVDACRTLGLHVGLYYSPPDWHYQRHVMSFGTGSGGETLGWHHKPIDPPTKPDDFDEKYAEHIRGQIKELLTRYKPVELLWFDGGPNVISMEELRAMEPGMVIDPRMHGYGDFDTWECGMHGEPPPDWWELCERWNIGPWGYTYHDEAYWPMERMLGRFTHVRSWGGNYLLNMPPNRHGEMPDVYYRRMAELKGWMDHSAESVFGTGRGPYPQQCNVPVTTKNGTWYVHVPADFAEPVTLTGIEKPSDVTLLRTGDAAESAFDGGTLTLEVPEKLRTDAVNVVKVSW</sequence>
<comment type="caution">
    <text evidence="8">The sequence shown here is derived from an EMBL/GenBank/DDBJ whole genome shotgun (WGS) entry which is preliminary data.</text>
</comment>
<reference evidence="8" key="1">
    <citation type="journal article" date="2015" name="Nature">
        <title>Complex archaea that bridge the gap between prokaryotes and eukaryotes.</title>
        <authorList>
            <person name="Spang A."/>
            <person name="Saw J.H."/>
            <person name="Jorgensen S.L."/>
            <person name="Zaremba-Niedzwiedzka K."/>
            <person name="Martijn J."/>
            <person name="Lind A.E."/>
            <person name="van Eijk R."/>
            <person name="Schleper C."/>
            <person name="Guy L."/>
            <person name="Ettema T.J."/>
        </authorList>
    </citation>
    <scope>NUCLEOTIDE SEQUENCE</scope>
</reference>
<dbReference type="Pfam" id="PF01120">
    <property type="entry name" value="Alpha_L_fucos"/>
    <property type="match status" value="1"/>
</dbReference>
<dbReference type="PANTHER" id="PTHR10030:SF37">
    <property type="entry name" value="ALPHA-L-FUCOSIDASE-RELATED"/>
    <property type="match status" value="1"/>
</dbReference>
<name>A0A0F9E9X6_9ZZZZ</name>
<protein>
    <recommendedName>
        <fullName evidence="3">alpha-L-fucosidase</fullName>
        <ecNumber evidence="3">3.2.1.51</ecNumber>
    </recommendedName>
</protein>
<evidence type="ECO:0000256" key="6">
    <source>
        <dbReference type="ARBA" id="ARBA00023295"/>
    </source>
</evidence>
<dbReference type="EC" id="3.2.1.51" evidence="3"/>
<evidence type="ECO:0000259" key="7">
    <source>
        <dbReference type="Pfam" id="PF01120"/>
    </source>
</evidence>
<dbReference type="AlphaFoldDB" id="A0A0F9E9X6"/>
<dbReference type="EMBL" id="LAZR01037944">
    <property type="protein sequence ID" value="KKL20843.1"/>
    <property type="molecule type" value="Genomic_DNA"/>
</dbReference>
<evidence type="ECO:0000256" key="2">
    <source>
        <dbReference type="ARBA" id="ARBA00007951"/>
    </source>
</evidence>
<dbReference type="SMART" id="SM00812">
    <property type="entry name" value="Alpha_L_fucos"/>
    <property type="match status" value="1"/>
</dbReference>
<evidence type="ECO:0000256" key="4">
    <source>
        <dbReference type="ARBA" id="ARBA00022729"/>
    </source>
</evidence>
<dbReference type="PIRSF" id="PIRSF001092">
    <property type="entry name" value="Alpha-L-fucosidase"/>
    <property type="match status" value="1"/>
</dbReference>
<comment type="function">
    <text evidence="1">Alpha-L-fucosidase is responsible for hydrolyzing the alpha-1,6-linked fucose joined to the reducing-end N-acetylglucosamine of the carbohydrate moieties of glycoproteins.</text>
</comment>
<dbReference type="GO" id="GO:0006004">
    <property type="term" value="P:fucose metabolic process"/>
    <property type="evidence" value="ECO:0007669"/>
    <property type="project" value="InterPro"/>
</dbReference>
<evidence type="ECO:0000256" key="1">
    <source>
        <dbReference type="ARBA" id="ARBA00004071"/>
    </source>
</evidence>
<dbReference type="InterPro" id="IPR016286">
    <property type="entry name" value="FUC_metazoa-typ"/>
</dbReference>
<evidence type="ECO:0000256" key="5">
    <source>
        <dbReference type="ARBA" id="ARBA00022801"/>
    </source>
</evidence>
<dbReference type="PANTHER" id="PTHR10030">
    <property type="entry name" value="ALPHA-L-FUCOSIDASE"/>
    <property type="match status" value="1"/>
</dbReference>
<keyword evidence="4" id="KW-0732">Signal</keyword>
<evidence type="ECO:0000313" key="8">
    <source>
        <dbReference type="EMBL" id="KKL20843.1"/>
    </source>
</evidence>
<feature type="non-terminal residue" evidence="8">
    <location>
        <position position="1"/>
    </location>
</feature>
<comment type="similarity">
    <text evidence="2">Belongs to the glycosyl hydrolase 29 family.</text>
</comment>
<evidence type="ECO:0000256" key="3">
    <source>
        <dbReference type="ARBA" id="ARBA00012662"/>
    </source>
</evidence>
<feature type="domain" description="Glycoside hydrolase family 29 N-terminal" evidence="7">
    <location>
        <begin position="31"/>
        <end position="348"/>
    </location>
</feature>
<dbReference type="InterPro" id="IPR017853">
    <property type="entry name" value="GH"/>
</dbReference>
<keyword evidence="5" id="KW-0378">Hydrolase</keyword>
<accession>A0A0F9E9X6</accession>
<organism evidence="8">
    <name type="scientific">marine sediment metagenome</name>
    <dbReference type="NCBI Taxonomy" id="412755"/>
    <lineage>
        <taxon>unclassified sequences</taxon>
        <taxon>metagenomes</taxon>
        <taxon>ecological metagenomes</taxon>
    </lineage>
</organism>
<dbReference type="GO" id="GO:0004560">
    <property type="term" value="F:alpha-L-fucosidase activity"/>
    <property type="evidence" value="ECO:0007669"/>
    <property type="project" value="InterPro"/>
</dbReference>
<dbReference type="GO" id="GO:0005764">
    <property type="term" value="C:lysosome"/>
    <property type="evidence" value="ECO:0007669"/>
    <property type="project" value="TreeGrafter"/>
</dbReference>